<dbReference type="GO" id="GO:0043190">
    <property type="term" value="C:ATP-binding cassette (ABC) transporter complex"/>
    <property type="evidence" value="ECO:0007669"/>
    <property type="project" value="TreeGrafter"/>
</dbReference>
<comment type="caution">
    <text evidence="10">The sequence shown here is derived from an EMBL/GenBank/DDBJ whole genome shotgun (WGS) entry which is preliminary data.</text>
</comment>
<evidence type="ECO:0000256" key="3">
    <source>
        <dbReference type="ARBA" id="ARBA00022448"/>
    </source>
</evidence>
<evidence type="ECO:0000256" key="5">
    <source>
        <dbReference type="ARBA" id="ARBA00022741"/>
    </source>
</evidence>
<dbReference type="InterPro" id="IPR003593">
    <property type="entry name" value="AAA+_ATPase"/>
</dbReference>
<keyword evidence="6" id="KW-0067">ATP-binding</keyword>
<dbReference type="PANTHER" id="PTHR43553:SF24">
    <property type="entry name" value="ENERGY-COUPLING FACTOR TRANSPORTER ATP-BINDING PROTEIN ECFA1"/>
    <property type="match status" value="1"/>
</dbReference>
<keyword evidence="5" id="KW-0547">Nucleotide-binding</keyword>
<dbReference type="GO" id="GO:0042626">
    <property type="term" value="F:ATPase-coupled transmembrane transporter activity"/>
    <property type="evidence" value="ECO:0007669"/>
    <property type="project" value="TreeGrafter"/>
</dbReference>
<keyword evidence="11" id="KW-1185">Reference proteome</keyword>
<gene>
    <name evidence="10" type="ORF">ET33_00690</name>
</gene>
<dbReference type="SMART" id="SM00382">
    <property type="entry name" value="AAA"/>
    <property type="match status" value="1"/>
</dbReference>
<dbReference type="Gene3D" id="3.40.50.300">
    <property type="entry name" value="P-loop containing nucleotide triphosphate hydrolases"/>
    <property type="match status" value="1"/>
</dbReference>
<organism evidence="10 11">
    <name type="scientific">Paenibacillus tyrfis</name>
    <dbReference type="NCBI Taxonomy" id="1501230"/>
    <lineage>
        <taxon>Bacteria</taxon>
        <taxon>Bacillati</taxon>
        <taxon>Bacillota</taxon>
        <taxon>Bacilli</taxon>
        <taxon>Bacillales</taxon>
        <taxon>Paenibacillaceae</taxon>
        <taxon>Paenibacillus</taxon>
    </lineage>
</organism>
<dbReference type="InterPro" id="IPR050095">
    <property type="entry name" value="ECF_ABC_transporter_ATP-bd"/>
</dbReference>
<dbReference type="InterPro" id="IPR017871">
    <property type="entry name" value="ABC_transporter-like_CS"/>
</dbReference>
<evidence type="ECO:0000313" key="10">
    <source>
        <dbReference type="EMBL" id="KEQ27963.1"/>
    </source>
</evidence>
<evidence type="ECO:0000256" key="7">
    <source>
        <dbReference type="ARBA" id="ARBA00022967"/>
    </source>
</evidence>
<comment type="subcellular location">
    <subcellularLocation>
        <location evidence="1">Cell membrane</location>
        <topology evidence="1">Peripheral membrane protein</topology>
    </subcellularLocation>
</comment>
<dbReference type="AlphaFoldDB" id="A0A081PB90"/>
<dbReference type="InterPro" id="IPR003439">
    <property type="entry name" value="ABC_transporter-like_ATP-bd"/>
</dbReference>
<name>A0A081PB90_9BACL</name>
<dbReference type="Pfam" id="PF00005">
    <property type="entry name" value="ABC_tran"/>
    <property type="match status" value="1"/>
</dbReference>
<dbReference type="Proteomes" id="UP000028123">
    <property type="component" value="Unassembled WGS sequence"/>
</dbReference>
<dbReference type="eggNOG" id="COG1122">
    <property type="taxonomic scope" value="Bacteria"/>
</dbReference>
<dbReference type="SUPFAM" id="SSF52540">
    <property type="entry name" value="P-loop containing nucleoside triphosphate hydrolases"/>
    <property type="match status" value="1"/>
</dbReference>
<evidence type="ECO:0000259" key="9">
    <source>
        <dbReference type="SMART" id="SM00382"/>
    </source>
</evidence>
<keyword evidence="7" id="KW-1278">Translocase</keyword>
<dbReference type="CDD" id="cd03225">
    <property type="entry name" value="ABC_cobalt_CbiO_domain1"/>
    <property type="match status" value="1"/>
</dbReference>
<dbReference type="GO" id="GO:0016887">
    <property type="term" value="F:ATP hydrolysis activity"/>
    <property type="evidence" value="ECO:0007669"/>
    <property type="project" value="InterPro"/>
</dbReference>
<reference evidence="10 11" key="1">
    <citation type="submission" date="2014-06" db="EMBL/GenBank/DDBJ databases">
        <title>Draft genome sequence of Paenibacillus sp. MSt1.</title>
        <authorList>
            <person name="Aw Y.K."/>
            <person name="Ong K.S."/>
            <person name="Gan H.M."/>
            <person name="Lee S.M."/>
        </authorList>
    </citation>
    <scope>NUCLEOTIDE SEQUENCE [LARGE SCALE GENOMIC DNA]</scope>
    <source>
        <strain evidence="10 11">MSt1</strain>
    </source>
</reference>
<dbReference type="GO" id="GO:0005524">
    <property type="term" value="F:ATP binding"/>
    <property type="evidence" value="ECO:0007669"/>
    <property type="project" value="UniProtKB-KW"/>
</dbReference>
<evidence type="ECO:0000256" key="4">
    <source>
        <dbReference type="ARBA" id="ARBA00022475"/>
    </source>
</evidence>
<dbReference type="InterPro" id="IPR015856">
    <property type="entry name" value="ABC_transpr_CbiO/EcfA_su"/>
</dbReference>
<sequence>MSSSFFIALQETSVKYPTGSGAHKALANVTLLIEPGEWVTVAGPNGSGKSTLASVLLGTCRLTAGRMVRKERIDIRGVLQHPESQHTGDTPAEELAFALSDRHLSKEELGQIQKQALLRVGLELSPETPLNSLSGGQKQLVNIAAALATAPDVLVLDEPTAMLDPAARELVLRVVRQAHLQGTTVIWITHRLEEAVHASRIVAFQEGEVAFDGAPETFFYGDPATASDSETPCERIGLDPPFVVQTALHLKKKGLGLTARPLSYDDLAKAVSRLCL</sequence>
<comment type="similarity">
    <text evidence="2">Belongs to the ABC transporter superfamily.</text>
</comment>
<dbReference type="InterPro" id="IPR027417">
    <property type="entry name" value="P-loop_NTPase"/>
</dbReference>
<evidence type="ECO:0000256" key="2">
    <source>
        <dbReference type="ARBA" id="ARBA00005417"/>
    </source>
</evidence>
<dbReference type="RefSeq" id="WP_036675173.1">
    <property type="nucleotide sequence ID" value="NZ_JNVM01000001.1"/>
</dbReference>
<evidence type="ECO:0000313" key="11">
    <source>
        <dbReference type="Proteomes" id="UP000028123"/>
    </source>
</evidence>
<evidence type="ECO:0000256" key="8">
    <source>
        <dbReference type="ARBA" id="ARBA00023136"/>
    </source>
</evidence>
<dbReference type="PROSITE" id="PS00211">
    <property type="entry name" value="ABC_TRANSPORTER_1"/>
    <property type="match status" value="1"/>
</dbReference>
<keyword evidence="8" id="KW-0472">Membrane</keyword>
<feature type="domain" description="AAA+ ATPase" evidence="9">
    <location>
        <begin position="35"/>
        <end position="208"/>
    </location>
</feature>
<protein>
    <submittedName>
        <fullName evidence="10">ABC transporter</fullName>
    </submittedName>
</protein>
<keyword evidence="4" id="KW-1003">Cell membrane</keyword>
<dbReference type="EMBL" id="JNVM01000001">
    <property type="protein sequence ID" value="KEQ27963.1"/>
    <property type="molecule type" value="Genomic_DNA"/>
</dbReference>
<evidence type="ECO:0000256" key="1">
    <source>
        <dbReference type="ARBA" id="ARBA00004202"/>
    </source>
</evidence>
<proteinExistence type="inferred from homology"/>
<keyword evidence="3" id="KW-0813">Transport</keyword>
<accession>A0A081PB90</accession>
<evidence type="ECO:0000256" key="6">
    <source>
        <dbReference type="ARBA" id="ARBA00022840"/>
    </source>
</evidence>
<dbReference type="PANTHER" id="PTHR43553">
    <property type="entry name" value="HEAVY METAL TRANSPORTER"/>
    <property type="match status" value="1"/>
</dbReference>
<dbReference type="OrthoDB" id="9784332at2"/>